<dbReference type="GO" id="GO:0003676">
    <property type="term" value="F:nucleic acid binding"/>
    <property type="evidence" value="ECO:0007669"/>
    <property type="project" value="InterPro"/>
</dbReference>
<accession>U7DUS2</accession>
<evidence type="ECO:0000313" key="2">
    <source>
        <dbReference type="EMBL" id="PNT26813.1"/>
    </source>
</evidence>
<dbReference type="Gene3D" id="4.10.60.10">
    <property type="entry name" value="Zinc finger, CCHC-type"/>
    <property type="match status" value="1"/>
</dbReference>
<name>U7DUS2_POPTR</name>
<evidence type="ECO:0000256" key="1">
    <source>
        <dbReference type="SAM" id="MobiDB-lite"/>
    </source>
</evidence>
<sequence>MQTVYTLTEAVALAIMAETQLDRSKAMVRARNPFDNNRATVNKGKNPMTSTTSTTQPSFSNTIWGTSSNGEPTRPANTIPPKVTPKNPYARPGSDKCYRCGQPGHRSNQCPRRSTVNLIELEEECIFDTEKDDNEAAL</sequence>
<dbReference type="EMBL" id="CM009296">
    <property type="protein sequence ID" value="PNT26813.1"/>
    <property type="molecule type" value="Genomic_DNA"/>
</dbReference>
<dbReference type="Proteomes" id="UP000006729">
    <property type="component" value="Chromosome 7"/>
</dbReference>
<dbReference type="InParanoid" id="U7DUS2"/>
<feature type="compositionally biased region" description="Low complexity" evidence="1">
    <location>
        <begin position="49"/>
        <end position="62"/>
    </location>
</feature>
<dbReference type="SMART" id="SM00343">
    <property type="entry name" value="ZnF_C2HC"/>
    <property type="match status" value="1"/>
</dbReference>
<dbReference type="PROSITE" id="PS50158">
    <property type="entry name" value="ZF_CCHC"/>
    <property type="match status" value="1"/>
</dbReference>
<reference evidence="2 3" key="1">
    <citation type="journal article" date="2006" name="Science">
        <title>The genome of black cottonwood, Populus trichocarpa (Torr. &amp; Gray).</title>
        <authorList>
            <person name="Tuskan G.A."/>
            <person name="Difazio S."/>
            <person name="Jansson S."/>
            <person name="Bohlmann J."/>
            <person name="Grigoriev I."/>
            <person name="Hellsten U."/>
            <person name="Putnam N."/>
            <person name="Ralph S."/>
            <person name="Rombauts S."/>
            <person name="Salamov A."/>
            <person name="Schein J."/>
            <person name="Sterck L."/>
            <person name="Aerts A."/>
            <person name="Bhalerao R.R."/>
            <person name="Bhalerao R.P."/>
            <person name="Blaudez D."/>
            <person name="Boerjan W."/>
            <person name="Brun A."/>
            <person name="Brunner A."/>
            <person name="Busov V."/>
            <person name="Campbell M."/>
            <person name="Carlson J."/>
            <person name="Chalot M."/>
            <person name="Chapman J."/>
            <person name="Chen G.L."/>
            <person name="Cooper D."/>
            <person name="Coutinho P.M."/>
            <person name="Couturier J."/>
            <person name="Covert S."/>
            <person name="Cronk Q."/>
            <person name="Cunningham R."/>
            <person name="Davis J."/>
            <person name="Degroeve S."/>
            <person name="Dejardin A."/>
            <person name="Depamphilis C."/>
            <person name="Detter J."/>
            <person name="Dirks B."/>
            <person name="Dubchak I."/>
            <person name="Duplessis S."/>
            <person name="Ehlting J."/>
            <person name="Ellis B."/>
            <person name="Gendler K."/>
            <person name="Goodstein D."/>
            <person name="Gribskov M."/>
            <person name="Grimwood J."/>
            <person name="Groover A."/>
            <person name="Gunter L."/>
            <person name="Hamberger B."/>
            <person name="Heinze B."/>
            <person name="Helariutta Y."/>
            <person name="Henrissat B."/>
            <person name="Holligan D."/>
            <person name="Holt R."/>
            <person name="Huang W."/>
            <person name="Islam-Faridi N."/>
            <person name="Jones S."/>
            <person name="Jones-Rhoades M."/>
            <person name="Jorgensen R."/>
            <person name="Joshi C."/>
            <person name="Kangasjarvi J."/>
            <person name="Karlsson J."/>
            <person name="Kelleher C."/>
            <person name="Kirkpatrick R."/>
            <person name="Kirst M."/>
            <person name="Kohler A."/>
            <person name="Kalluri U."/>
            <person name="Larimer F."/>
            <person name="Leebens-Mack J."/>
            <person name="Leple J.C."/>
            <person name="Locascio P."/>
            <person name="Lou Y."/>
            <person name="Lucas S."/>
            <person name="Martin F."/>
            <person name="Montanini B."/>
            <person name="Napoli C."/>
            <person name="Nelson D.R."/>
            <person name="Nelson C."/>
            <person name="Nieminen K."/>
            <person name="Nilsson O."/>
            <person name="Pereda V."/>
            <person name="Peter G."/>
            <person name="Philippe R."/>
            <person name="Pilate G."/>
            <person name="Poliakov A."/>
            <person name="Razumovskaya J."/>
            <person name="Richardson P."/>
            <person name="Rinaldi C."/>
            <person name="Ritland K."/>
            <person name="Rouze P."/>
            <person name="Ryaboy D."/>
            <person name="Schmutz J."/>
            <person name="Schrader J."/>
            <person name="Segerman B."/>
            <person name="Shin H."/>
            <person name="Siddiqui A."/>
            <person name="Sterky F."/>
            <person name="Terry A."/>
            <person name="Tsai C.J."/>
            <person name="Uberbacher E."/>
            <person name="Unneberg P."/>
            <person name="Vahala J."/>
            <person name="Wall K."/>
            <person name="Wessler S."/>
            <person name="Yang G."/>
            <person name="Yin T."/>
            <person name="Douglas C."/>
            <person name="Marra M."/>
            <person name="Sandberg G."/>
            <person name="Van de Peer Y."/>
            <person name="Rokhsar D."/>
        </authorList>
    </citation>
    <scope>NUCLEOTIDE SEQUENCE [LARGE SCALE GENOMIC DNA]</scope>
    <source>
        <strain evidence="3">cv. Nisqually</strain>
    </source>
</reference>
<dbReference type="InterPro" id="IPR001878">
    <property type="entry name" value="Znf_CCHC"/>
</dbReference>
<keyword evidence="3" id="KW-1185">Reference proteome</keyword>
<dbReference type="AlphaFoldDB" id="U7DUS2"/>
<gene>
    <name evidence="2" type="ORF">POPTR_007G030000</name>
</gene>
<evidence type="ECO:0000313" key="3">
    <source>
        <dbReference type="Proteomes" id="UP000006729"/>
    </source>
</evidence>
<dbReference type="InterPro" id="IPR036875">
    <property type="entry name" value="Znf_CCHC_sf"/>
</dbReference>
<feature type="region of interest" description="Disordered" evidence="1">
    <location>
        <begin position="35"/>
        <end position="95"/>
    </location>
</feature>
<dbReference type="SUPFAM" id="SSF57756">
    <property type="entry name" value="Retrovirus zinc finger-like domains"/>
    <property type="match status" value="1"/>
</dbReference>
<organism evidence="2 3">
    <name type="scientific">Populus trichocarpa</name>
    <name type="common">Western balsam poplar</name>
    <name type="synonym">Populus balsamifera subsp. trichocarpa</name>
    <dbReference type="NCBI Taxonomy" id="3694"/>
    <lineage>
        <taxon>Eukaryota</taxon>
        <taxon>Viridiplantae</taxon>
        <taxon>Streptophyta</taxon>
        <taxon>Embryophyta</taxon>
        <taxon>Tracheophyta</taxon>
        <taxon>Spermatophyta</taxon>
        <taxon>Magnoliopsida</taxon>
        <taxon>eudicotyledons</taxon>
        <taxon>Gunneridae</taxon>
        <taxon>Pentapetalae</taxon>
        <taxon>rosids</taxon>
        <taxon>fabids</taxon>
        <taxon>Malpighiales</taxon>
        <taxon>Salicaceae</taxon>
        <taxon>Saliceae</taxon>
        <taxon>Populus</taxon>
    </lineage>
</organism>
<dbReference type="GO" id="GO:0008270">
    <property type="term" value="F:zinc ion binding"/>
    <property type="evidence" value="ECO:0007669"/>
    <property type="project" value="InterPro"/>
</dbReference>
<dbReference type="Pfam" id="PF00098">
    <property type="entry name" value="zf-CCHC"/>
    <property type="match status" value="1"/>
</dbReference>
<dbReference type="HOGENOM" id="CLU_1858694_0_0_1"/>
<proteinExistence type="predicted"/>
<protein>
    <submittedName>
        <fullName evidence="2">Uncharacterized protein</fullName>
    </submittedName>
</protein>